<reference evidence="6" key="1">
    <citation type="journal article" date="2016" name="Genome Announc.">
        <title>Draft genome sequence of Aspergillus niger strain An76.</title>
        <authorList>
            <person name="Gong W."/>
            <person name="Cheng Z."/>
            <person name="Zhang H."/>
            <person name="Liu L."/>
            <person name="Gao P."/>
            <person name="Wang L."/>
        </authorList>
    </citation>
    <scope>NUCLEOTIDE SEQUENCE [LARGE SCALE GENOMIC DNA]</scope>
    <source>
        <strain evidence="6">An76</strain>
    </source>
</reference>
<dbReference type="VEuPathDB" id="FungiDB:ATCC64974_36740"/>
<dbReference type="GO" id="GO:0016740">
    <property type="term" value="F:transferase activity"/>
    <property type="evidence" value="ECO:0007669"/>
    <property type="project" value="UniProtKB-KW"/>
</dbReference>
<dbReference type="PANTHER" id="PTHR35897:SF1">
    <property type="entry name" value="METHYLTRANSFERASE AUSD"/>
    <property type="match status" value="1"/>
</dbReference>
<organism evidence="5 6">
    <name type="scientific">Aspergillus niger</name>
    <dbReference type="NCBI Taxonomy" id="5061"/>
    <lineage>
        <taxon>Eukaryota</taxon>
        <taxon>Fungi</taxon>
        <taxon>Dikarya</taxon>
        <taxon>Ascomycota</taxon>
        <taxon>Pezizomycotina</taxon>
        <taxon>Eurotiomycetes</taxon>
        <taxon>Eurotiomycetidae</taxon>
        <taxon>Eurotiales</taxon>
        <taxon>Aspergillaceae</taxon>
        <taxon>Aspergillus</taxon>
        <taxon>Aspergillus subgen. Circumdati</taxon>
    </lineage>
</organism>
<evidence type="ECO:0000256" key="3">
    <source>
        <dbReference type="ARBA" id="ARBA00022691"/>
    </source>
</evidence>
<dbReference type="OrthoDB" id="2094832at2759"/>
<evidence type="ECO:0008006" key="7">
    <source>
        <dbReference type="Google" id="ProtNLM"/>
    </source>
</evidence>
<keyword evidence="2" id="KW-0808">Transferase</keyword>
<dbReference type="VEuPathDB" id="FungiDB:An12g05660"/>
<dbReference type="Proteomes" id="UP000068243">
    <property type="component" value="Unassembled WGS sequence"/>
</dbReference>
<comment type="caution">
    <text evidence="5">The sequence shown here is derived from an EMBL/GenBank/DDBJ whole genome shotgun (WGS) entry which is preliminary data.</text>
</comment>
<name>A0A117E208_ASPNG</name>
<proteinExistence type="inferred from homology"/>
<protein>
    <recommendedName>
        <fullName evidence="7">Methyltransferase domain-containing protein</fullName>
    </recommendedName>
</protein>
<evidence type="ECO:0000313" key="6">
    <source>
        <dbReference type="Proteomes" id="UP000068243"/>
    </source>
</evidence>
<comment type="pathway">
    <text evidence="1">Secondary metabolite biosynthesis.</text>
</comment>
<evidence type="ECO:0000313" key="5">
    <source>
        <dbReference type="EMBL" id="GAQ44902.1"/>
    </source>
</evidence>
<evidence type="ECO:0000256" key="2">
    <source>
        <dbReference type="ARBA" id="ARBA00022679"/>
    </source>
</evidence>
<keyword evidence="3" id="KW-0949">S-adenosyl-L-methionine</keyword>
<dbReference type="VEuPathDB" id="FungiDB:ASPNIDRAFT2_186427"/>
<accession>A0A117E208</accession>
<dbReference type="InterPro" id="IPR029063">
    <property type="entry name" value="SAM-dependent_MTases_sf"/>
</dbReference>
<dbReference type="SUPFAM" id="SSF53335">
    <property type="entry name" value="S-adenosyl-L-methionine-dependent methyltransferases"/>
    <property type="match status" value="1"/>
</dbReference>
<dbReference type="AlphaFoldDB" id="A0A117E208"/>
<dbReference type="InterPro" id="IPR051654">
    <property type="entry name" value="Meroterpenoid_MTases"/>
</dbReference>
<comment type="similarity">
    <text evidence="4">Belongs to the class I-like SAM-binding methyltransferase superfamily.</text>
</comment>
<dbReference type="Gene3D" id="3.40.50.150">
    <property type="entry name" value="Vaccinia Virus protein VP39"/>
    <property type="match status" value="1"/>
</dbReference>
<dbReference type="PANTHER" id="PTHR35897">
    <property type="entry name" value="METHYLTRANSFERASE AUSD"/>
    <property type="match status" value="1"/>
</dbReference>
<dbReference type="VEuPathDB" id="FungiDB:M747DRAFT_344596"/>
<dbReference type="EMBL" id="BCMY01000014">
    <property type="protein sequence ID" value="GAQ44902.1"/>
    <property type="molecule type" value="Genomic_DNA"/>
</dbReference>
<gene>
    <name evidence="5" type="ORF">ABL_07563</name>
</gene>
<sequence length="365" mass="40848">MFHQVTEFLNWDLLRLAWKDLPMETKAFLCSYIKDIKSNDLESHVKHIANAGWDRVRYPCFGVLSFVDFDLSRSPVYDEIISNLKASSFMLDLGCGLGQEVRRLVYDGAPAENIVGLDKDKHFIELGFELFRDKATLNSTFLVDDFLKPSPKLAQLAGHVRVINSGYFLHLWDWEGQVSVAKCIIGYLSLQEGDLITGVQFGREDAGLWKVPTLDYSILLHNSASFAHMWNQIGKETGTRWLRWYVRYKGKKSQNDRVKTSVLSKQTRNAISVIAGSVHSSGISSKAATTRAIPRAFAIISVVRSYKSRTCGLLPAFSISKTRSSEYSLRAAKVGDDPSLGLGSAPRSSRRLNVNSTVDSLAKLE</sequence>
<evidence type="ECO:0000256" key="4">
    <source>
        <dbReference type="ARBA" id="ARBA00038314"/>
    </source>
</evidence>
<dbReference type="CDD" id="cd02440">
    <property type="entry name" value="AdoMet_MTases"/>
    <property type="match status" value="1"/>
</dbReference>
<evidence type="ECO:0000256" key="1">
    <source>
        <dbReference type="ARBA" id="ARBA00005179"/>
    </source>
</evidence>